<dbReference type="InterPro" id="IPR003423">
    <property type="entry name" value="OMP_efflux"/>
</dbReference>
<gene>
    <name evidence="4" type="ORF">QW060_16380</name>
</gene>
<dbReference type="SUPFAM" id="SSF56954">
    <property type="entry name" value="Outer membrane efflux proteins (OEP)"/>
    <property type="match status" value="1"/>
</dbReference>
<keyword evidence="2" id="KW-0564">Palmitate</keyword>
<proteinExistence type="inferred from homology"/>
<comment type="similarity">
    <text evidence="1 2">Belongs to the outer membrane factor (OMF) (TC 1.B.17) family.</text>
</comment>
<evidence type="ECO:0000313" key="5">
    <source>
        <dbReference type="Proteomes" id="UP001242368"/>
    </source>
</evidence>
<dbReference type="Gene3D" id="2.20.200.10">
    <property type="entry name" value="Outer membrane efflux proteins (OEP)"/>
    <property type="match status" value="1"/>
</dbReference>
<dbReference type="NCBIfam" id="TIGR01845">
    <property type="entry name" value="outer_NodT"/>
    <property type="match status" value="1"/>
</dbReference>
<keyword evidence="2" id="KW-0449">Lipoprotein</keyword>
<keyword evidence="2" id="KW-0812">Transmembrane</keyword>
<comment type="caution">
    <text evidence="4">The sequence shown here is derived from an EMBL/GenBank/DDBJ whole genome shotgun (WGS) entry which is preliminary data.</text>
</comment>
<keyword evidence="5" id="KW-1185">Reference proteome</keyword>
<keyword evidence="2" id="KW-1134">Transmembrane beta strand</keyword>
<evidence type="ECO:0000256" key="2">
    <source>
        <dbReference type="RuleBase" id="RU362097"/>
    </source>
</evidence>
<dbReference type="InterPro" id="IPR010131">
    <property type="entry name" value="MdtP/NodT-like"/>
</dbReference>
<reference evidence="5" key="1">
    <citation type="journal article" date="2019" name="Int. J. Syst. Evol. Microbiol.">
        <title>The Global Catalogue of Microorganisms (GCM) 10K type strain sequencing project: providing services to taxonomists for standard genome sequencing and annotation.</title>
        <authorList>
            <consortium name="The Broad Institute Genomics Platform"/>
            <consortium name="The Broad Institute Genome Sequencing Center for Infectious Disease"/>
            <person name="Wu L."/>
            <person name="Ma J."/>
        </authorList>
    </citation>
    <scope>NUCLEOTIDE SEQUENCE [LARGE SCALE GENOMIC DNA]</scope>
    <source>
        <strain evidence="5">CECT 7184</strain>
    </source>
</reference>
<dbReference type="Pfam" id="PF02321">
    <property type="entry name" value="OEP"/>
    <property type="match status" value="2"/>
</dbReference>
<dbReference type="PANTHER" id="PTHR30203">
    <property type="entry name" value="OUTER MEMBRANE CATION EFFLUX PROTEIN"/>
    <property type="match status" value="1"/>
</dbReference>
<evidence type="ECO:0000313" key="4">
    <source>
        <dbReference type="EMBL" id="MDN3708680.1"/>
    </source>
</evidence>
<keyword evidence="2" id="KW-0472">Membrane</keyword>
<organism evidence="4 5">
    <name type="scientific">Paenimyroides ceti</name>
    <dbReference type="NCBI Taxonomy" id="395087"/>
    <lineage>
        <taxon>Bacteria</taxon>
        <taxon>Pseudomonadati</taxon>
        <taxon>Bacteroidota</taxon>
        <taxon>Flavobacteriia</taxon>
        <taxon>Flavobacteriales</taxon>
        <taxon>Flavobacteriaceae</taxon>
        <taxon>Paenimyroides</taxon>
    </lineage>
</organism>
<dbReference type="RefSeq" id="WP_290364534.1">
    <property type="nucleotide sequence ID" value="NZ_JAUFQU010000001.1"/>
</dbReference>
<keyword evidence="3" id="KW-0175">Coiled coil</keyword>
<dbReference type="PANTHER" id="PTHR30203:SF33">
    <property type="entry name" value="BLR4455 PROTEIN"/>
    <property type="match status" value="1"/>
</dbReference>
<dbReference type="Gene3D" id="1.20.1600.10">
    <property type="entry name" value="Outer membrane efflux proteins (OEP)"/>
    <property type="match status" value="1"/>
</dbReference>
<protein>
    <submittedName>
        <fullName evidence="4">Efflux transporter outer membrane subunit</fullName>
    </submittedName>
</protein>
<feature type="coiled-coil region" evidence="3">
    <location>
        <begin position="375"/>
        <end position="434"/>
    </location>
</feature>
<accession>A0ABT8CW47</accession>
<comment type="subcellular location">
    <subcellularLocation>
        <location evidence="2">Cell membrane</location>
        <topology evidence="2">Lipid-anchor</topology>
    </subcellularLocation>
</comment>
<dbReference type="EMBL" id="JAUFQU010000001">
    <property type="protein sequence ID" value="MDN3708680.1"/>
    <property type="molecule type" value="Genomic_DNA"/>
</dbReference>
<evidence type="ECO:0000256" key="1">
    <source>
        <dbReference type="ARBA" id="ARBA00007613"/>
    </source>
</evidence>
<sequence>MTLYNNKYYTIGLSLLMVLVLHSCKLQKEYQAPAIEVPDAFRGQDSLHVATDSLDVAEIQWKAYFEDPYLISLIEQGLQYNFDIQKALKNIEINNLRAGQANMEWLPSVSATLGNVNYQYRSKDFYSTASSKYYNTQGKEAPENMYWYTMQNASSLNVSWEIDIWGKIKNQRDEVLAGYLQTKEAQKTIQTEIISKIAEGYYNLLLLNAQLEVAQSNYELTQNTLKIVDLQYQAGNTTALATQQTKSQMLVAKALIPNLKQQIGVQENALRLLIGQFPDEVKFGNAMLSTLIPKDTLTIGVPLELVRHRPDVVAAELELDAKNAVVGVTQAKRYPSLEINLSGGVNSMLPENWFNIPGALFGSVIGGLTQPVFSKKRLKTDFEVAKIEREQAEIDLQKTVYTAITEVSDALIVIKNVEEQLAIAEDQVQTTNLAIKQSNLLFNSGYATYLEVITTQKAALENELNLNRIKHAKLLSRVKLYKSLGGGWQ</sequence>
<evidence type="ECO:0000256" key="3">
    <source>
        <dbReference type="SAM" id="Coils"/>
    </source>
</evidence>
<name>A0ABT8CW47_9FLAO</name>
<dbReference type="Proteomes" id="UP001242368">
    <property type="component" value="Unassembled WGS sequence"/>
</dbReference>